<name>A0A3M9M5W3_9MICO</name>
<protein>
    <submittedName>
        <fullName evidence="6">FAD-dependent oxidoreductase</fullName>
    </submittedName>
</protein>
<dbReference type="SUPFAM" id="SSF51905">
    <property type="entry name" value="FAD/NAD(P)-binding domain"/>
    <property type="match status" value="1"/>
</dbReference>
<accession>A0A3M9M5W3</accession>
<dbReference type="GO" id="GO:0050660">
    <property type="term" value="F:flavin adenine dinucleotide binding"/>
    <property type="evidence" value="ECO:0007669"/>
    <property type="project" value="InterPro"/>
</dbReference>
<proteinExistence type="predicted"/>
<dbReference type="GO" id="GO:0008115">
    <property type="term" value="F:sarcosine oxidase activity"/>
    <property type="evidence" value="ECO:0007669"/>
    <property type="project" value="TreeGrafter"/>
</dbReference>
<reference evidence="6 7" key="1">
    <citation type="submission" date="2018-11" db="EMBL/GenBank/DDBJ databases">
        <title>Draft genome of Simplicispira Flexivirga sp. BO-16.</title>
        <authorList>
            <person name="Im W.T."/>
        </authorList>
    </citation>
    <scope>NUCLEOTIDE SEQUENCE [LARGE SCALE GENOMIC DNA]</scope>
    <source>
        <strain evidence="6 7">BO-16</strain>
    </source>
</reference>
<dbReference type="InterPro" id="IPR036188">
    <property type="entry name" value="FAD/NAD-bd_sf"/>
</dbReference>
<evidence type="ECO:0000256" key="4">
    <source>
        <dbReference type="ARBA" id="ARBA00023002"/>
    </source>
</evidence>
<keyword evidence="7" id="KW-1185">Reference proteome</keyword>
<keyword evidence="2" id="KW-0285">Flavoprotein</keyword>
<organism evidence="6 7">
    <name type="scientific">Flexivirga caeni</name>
    <dbReference type="NCBI Taxonomy" id="2294115"/>
    <lineage>
        <taxon>Bacteria</taxon>
        <taxon>Bacillati</taxon>
        <taxon>Actinomycetota</taxon>
        <taxon>Actinomycetes</taxon>
        <taxon>Micrococcales</taxon>
        <taxon>Dermacoccaceae</taxon>
        <taxon>Flexivirga</taxon>
    </lineage>
</organism>
<dbReference type="PANTHER" id="PTHR10961:SF7">
    <property type="entry name" value="FAD DEPENDENT OXIDOREDUCTASE DOMAIN-CONTAINING PROTEIN"/>
    <property type="match status" value="1"/>
</dbReference>
<evidence type="ECO:0000256" key="3">
    <source>
        <dbReference type="ARBA" id="ARBA00022827"/>
    </source>
</evidence>
<keyword evidence="3" id="KW-0274">FAD</keyword>
<keyword evidence="4" id="KW-0560">Oxidoreductase</keyword>
<dbReference type="EMBL" id="RJJQ01000014">
    <property type="protein sequence ID" value="RNI20930.1"/>
    <property type="molecule type" value="Genomic_DNA"/>
</dbReference>
<dbReference type="AlphaFoldDB" id="A0A3M9M5W3"/>
<dbReference type="Proteomes" id="UP000271678">
    <property type="component" value="Unassembled WGS sequence"/>
</dbReference>
<dbReference type="PANTHER" id="PTHR10961">
    <property type="entry name" value="PEROXISOMAL SARCOSINE OXIDASE"/>
    <property type="match status" value="1"/>
</dbReference>
<dbReference type="Pfam" id="PF01266">
    <property type="entry name" value="DAO"/>
    <property type="match status" value="1"/>
</dbReference>
<dbReference type="SUPFAM" id="SSF54373">
    <property type="entry name" value="FAD-linked reductases, C-terminal domain"/>
    <property type="match status" value="1"/>
</dbReference>
<dbReference type="OrthoDB" id="9806257at2"/>
<feature type="domain" description="FAD dependent oxidoreductase" evidence="5">
    <location>
        <begin position="12"/>
        <end position="341"/>
    </location>
</feature>
<dbReference type="InterPro" id="IPR006076">
    <property type="entry name" value="FAD-dep_OxRdtase"/>
</dbReference>
<evidence type="ECO:0000259" key="5">
    <source>
        <dbReference type="Pfam" id="PF01266"/>
    </source>
</evidence>
<dbReference type="Gene3D" id="3.30.9.10">
    <property type="entry name" value="D-Amino Acid Oxidase, subunit A, domain 2"/>
    <property type="match status" value="1"/>
</dbReference>
<dbReference type="Gene3D" id="3.50.50.60">
    <property type="entry name" value="FAD/NAD(P)-binding domain"/>
    <property type="match status" value="1"/>
</dbReference>
<evidence type="ECO:0000313" key="6">
    <source>
        <dbReference type="EMBL" id="RNI20930.1"/>
    </source>
</evidence>
<sequence length="360" mass="39221">MALWQASTICSSVLGFEARTPAHPRTAVGGDTRLFRMTYRGTDPYYPILQQSLQLWGQLEEESGRAILGRCGGLSIGHRDGRYIPALLESIRACGADHDVLDHDQMRQRYPQHNLDPDEVGVWDPHAGYLKTDTAVLSAVECAEKHGATVLTDSPVTAVTETDDGVRVESADRSWTVDRVIVTGGAWATRLLPERLRENVYPTRILLTWFEARDPELFAPEVFPIFIHIAQGTSMYGAPSLDGTTVKASLDGRAGRAHDPDDLLRVPTEAEMTEVRQTAASYFPDLIPYVVRADTYPDLYTTDGIPLLGFAPGSRRIVLATGFSGAGFKMASGFGAIAASLALDPDRAAAPSFTDPARFA</sequence>
<gene>
    <name evidence="6" type="ORF">EFY87_13135</name>
</gene>
<evidence type="ECO:0000256" key="2">
    <source>
        <dbReference type="ARBA" id="ARBA00022630"/>
    </source>
</evidence>
<dbReference type="InterPro" id="IPR045170">
    <property type="entry name" value="MTOX"/>
</dbReference>
<comment type="caution">
    <text evidence="6">The sequence shown here is derived from an EMBL/GenBank/DDBJ whole genome shotgun (WGS) entry which is preliminary data.</text>
</comment>
<evidence type="ECO:0000256" key="1">
    <source>
        <dbReference type="ARBA" id="ARBA00001974"/>
    </source>
</evidence>
<evidence type="ECO:0000313" key="7">
    <source>
        <dbReference type="Proteomes" id="UP000271678"/>
    </source>
</evidence>
<comment type="cofactor">
    <cofactor evidence="1">
        <name>FAD</name>
        <dbReference type="ChEBI" id="CHEBI:57692"/>
    </cofactor>
</comment>